<keyword evidence="3" id="KW-1185">Reference proteome</keyword>
<evidence type="ECO:0000313" key="3">
    <source>
        <dbReference type="Proteomes" id="UP001295423"/>
    </source>
</evidence>
<organism evidence="2 3">
    <name type="scientific">Cylindrotheca closterium</name>
    <dbReference type="NCBI Taxonomy" id="2856"/>
    <lineage>
        <taxon>Eukaryota</taxon>
        <taxon>Sar</taxon>
        <taxon>Stramenopiles</taxon>
        <taxon>Ochrophyta</taxon>
        <taxon>Bacillariophyta</taxon>
        <taxon>Bacillariophyceae</taxon>
        <taxon>Bacillariophycidae</taxon>
        <taxon>Bacillariales</taxon>
        <taxon>Bacillariaceae</taxon>
        <taxon>Cylindrotheca</taxon>
    </lineage>
</organism>
<name>A0AAD2FPA5_9STRA</name>
<protein>
    <submittedName>
        <fullName evidence="2">Uncharacterized protein</fullName>
    </submittedName>
</protein>
<accession>A0AAD2FPA5</accession>
<feature type="region of interest" description="Disordered" evidence="1">
    <location>
        <begin position="81"/>
        <end position="112"/>
    </location>
</feature>
<evidence type="ECO:0000256" key="1">
    <source>
        <dbReference type="SAM" id="MobiDB-lite"/>
    </source>
</evidence>
<dbReference type="EMBL" id="CAKOGP040001747">
    <property type="protein sequence ID" value="CAJ1948267.1"/>
    <property type="molecule type" value="Genomic_DNA"/>
</dbReference>
<proteinExistence type="predicted"/>
<gene>
    <name evidence="2" type="ORF">CYCCA115_LOCUS11531</name>
</gene>
<sequence length="654" mass="73489">MSQTYSHLIVVPSDLVDHSEFTKPNRDTFLGKYTSDGGKNYQTLQEAQQACLVSDEASGITKERKNTYTLRLSNRLQGSPNGEISWLKRSSAPDGYADPEEPLENNTGAPSDFHPPIFIPESAMNKLPKWYKDSNLPGNGMRSKLDQDRWDSIDRVFSSLVAGDTHGTHGRYLTSKAKIIEMGGGFANLNDDIARWNKRGIGAEALMNYEAWFGSLSPDDLGKAFGYHPAYIARYTGNGNFEQHVLFADRYENSCKLVLELEEELPVQEVGWTFTPWDRNNCTSFQVTTMDATGSKSSWASVDVPRSTAVQVIQSVQAKTGFDLTPAIGEIEPAVRSSRDVYKAALNKTTREGADSFTKVSTMDGYTNPKDPEMLLQPTNSYDELYEDAAHAQRFVKEVVAPNTDWSRTELNEEWKQNYDEEHGEGAHRNFQAIKSSDGLIQGLQTVVDPGLKSKERSMAKALYKYKRPDGTVRWRRLRDLSRLAVEFEDAPSLLKGMEVIEGSFEVLQCENRFRQPTALGWRDISFLLKVPVPTPRQWHITEVQCYLKDFADARSMAHGYYETIRSKLPDICSIPINQLDNVQYIVNEELVEGYQVHRGEGQEGKHTISTTMARRGTPTPTRTIEIDFEDTGNGGYGGQRIVFLHVLGPSSGH</sequence>
<dbReference type="AlphaFoldDB" id="A0AAD2FPA5"/>
<comment type="caution">
    <text evidence="2">The sequence shown here is derived from an EMBL/GenBank/DDBJ whole genome shotgun (WGS) entry which is preliminary data.</text>
</comment>
<reference evidence="2" key="1">
    <citation type="submission" date="2023-08" db="EMBL/GenBank/DDBJ databases">
        <authorList>
            <person name="Audoor S."/>
            <person name="Bilcke G."/>
        </authorList>
    </citation>
    <scope>NUCLEOTIDE SEQUENCE</scope>
</reference>
<evidence type="ECO:0000313" key="2">
    <source>
        <dbReference type="EMBL" id="CAJ1948267.1"/>
    </source>
</evidence>
<dbReference type="Proteomes" id="UP001295423">
    <property type="component" value="Unassembled WGS sequence"/>
</dbReference>